<sequence length="72" mass="8670">MFMAEFKLRFGSRKWYVRRVVEAESLEEAKQLAERYVKSINKGEVKWELNDVYELEKPLTITKEMVEKLEKA</sequence>
<dbReference type="EMBL" id="CP006019">
    <property type="protein sequence ID" value="AIF68890.1"/>
    <property type="molecule type" value="Genomic_DNA"/>
</dbReference>
<name>A0A075LQB2_9EURY</name>
<dbReference type="AlphaFoldDB" id="A0A075LQB2"/>
<proteinExistence type="predicted"/>
<dbReference type="KEGG" id="ppac:PAP_02300"/>
<gene>
    <name evidence="1" type="ORF">PAP_02300</name>
</gene>
<protein>
    <submittedName>
        <fullName evidence="1">Uncharacterized protein</fullName>
    </submittedName>
</protein>
<accession>A0A075LQB2</accession>
<keyword evidence="2" id="KW-1185">Reference proteome</keyword>
<organism evidence="1 2">
    <name type="scientific">Palaeococcus pacificus DY20341</name>
    <dbReference type="NCBI Taxonomy" id="1343739"/>
    <lineage>
        <taxon>Archaea</taxon>
        <taxon>Methanobacteriati</taxon>
        <taxon>Methanobacteriota</taxon>
        <taxon>Thermococci</taxon>
        <taxon>Thermococcales</taxon>
        <taxon>Thermococcaceae</taxon>
        <taxon>Palaeococcus</taxon>
    </lineage>
</organism>
<dbReference type="Proteomes" id="UP000027981">
    <property type="component" value="Chromosome"/>
</dbReference>
<evidence type="ECO:0000313" key="2">
    <source>
        <dbReference type="Proteomes" id="UP000027981"/>
    </source>
</evidence>
<dbReference type="HOGENOM" id="CLU_2713052_0_0_2"/>
<dbReference type="OrthoDB" id="84697at2157"/>
<dbReference type="RefSeq" id="WP_048164503.1">
    <property type="nucleotide sequence ID" value="NZ_CP006019.1"/>
</dbReference>
<evidence type="ECO:0000313" key="1">
    <source>
        <dbReference type="EMBL" id="AIF68890.1"/>
    </source>
</evidence>
<reference evidence="1 2" key="2">
    <citation type="journal article" date="2015" name="Genome Announc.">
        <title>Complete Genome Sequence of Hyperthermophilic Piezophilic Archaeon Palaeococcus pacificus DY20341T, Isolated from Deep-Sea Hydrothermal Sediments.</title>
        <authorList>
            <person name="Zeng X."/>
            <person name="Jebbar M."/>
            <person name="Shao Z."/>
        </authorList>
    </citation>
    <scope>NUCLEOTIDE SEQUENCE [LARGE SCALE GENOMIC DNA]</scope>
    <source>
        <strain evidence="1 2">DY20341</strain>
    </source>
</reference>
<reference evidence="2" key="1">
    <citation type="submission" date="2013-06" db="EMBL/GenBank/DDBJ databases">
        <title>Complete Genome Sequence of Hyperthermophilic Palaeococcus pacificus DY20341T, Isolated from a Deep-Sea Hydrothermal Sediments.</title>
        <authorList>
            <person name="Zeng X."/>
            <person name="Shao Z."/>
        </authorList>
    </citation>
    <scope>NUCLEOTIDE SEQUENCE [LARGE SCALE GENOMIC DNA]</scope>
    <source>
        <strain evidence="2">DY20341</strain>
    </source>
</reference>
<dbReference type="eggNOG" id="arCOG05718">
    <property type="taxonomic scope" value="Archaea"/>
</dbReference>
<dbReference type="GeneID" id="24841591"/>